<dbReference type="SUPFAM" id="SSF51445">
    <property type="entry name" value="(Trans)glycosidases"/>
    <property type="match status" value="1"/>
</dbReference>
<comment type="caution">
    <text evidence="2">The sequence shown here is derived from an EMBL/GenBank/DDBJ whole genome shotgun (WGS) entry which is preliminary data.</text>
</comment>
<protein>
    <submittedName>
        <fullName evidence="2">Alpha-amylase family glycosyl hydrolase</fullName>
    </submittedName>
</protein>
<proteinExistence type="predicted"/>
<reference evidence="2 3" key="1">
    <citation type="submission" date="2024-01" db="EMBL/GenBank/DDBJ databases">
        <title>Genomic insights into the taxonomy and metabolism of the cyanobacterium Pannus brasiliensis CCIBt3594.</title>
        <authorList>
            <person name="Machado M."/>
            <person name="Botero N.B."/>
            <person name="Andreote A.P.D."/>
            <person name="Feitosa A.M.T."/>
            <person name="Popin R."/>
            <person name="Sivonen K."/>
            <person name="Fiore M.F."/>
        </authorList>
    </citation>
    <scope>NUCLEOTIDE SEQUENCE [LARGE SCALE GENOMIC DNA]</scope>
    <source>
        <strain evidence="2 3">CCIBt3594</strain>
    </source>
</reference>
<dbReference type="GO" id="GO:0016787">
    <property type="term" value="F:hydrolase activity"/>
    <property type="evidence" value="ECO:0007669"/>
    <property type="project" value="UniProtKB-KW"/>
</dbReference>
<dbReference type="SMART" id="SM00642">
    <property type="entry name" value="Aamy"/>
    <property type="match status" value="1"/>
</dbReference>
<accession>A0AAW9QTX4</accession>
<dbReference type="Gene3D" id="3.20.20.80">
    <property type="entry name" value="Glycosidases"/>
    <property type="match status" value="1"/>
</dbReference>
<evidence type="ECO:0000313" key="2">
    <source>
        <dbReference type="EMBL" id="MEG3436344.1"/>
    </source>
</evidence>
<evidence type="ECO:0000259" key="1">
    <source>
        <dbReference type="SMART" id="SM00642"/>
    </source>
</evidence>
<dbReference type="InterPro" id="IPR006047">
    <property type="entry name" value="GH13_cat_dom"/>
</dbReference>
<sequence length="612" mass="70572">MTENIGNLSEFIFGNLSKPEGRLRRLKTSRLGLYHSPILSPLAPRENEPIELNVSVGADVAARSIDLYYTTDGTIPDPRNPGVLTVPFQRKSLDWDTLEWSYLETWTATVPGQENGTHVQYIIRAITTTGQEVFCPYLDIHGIEKVYDLAELDRKVIDSFSRGYPRRVYGFYVENLAIPEWFREAIIYEIFVDRFAGDGELPDDLDLVEPHGGSIKGIISKLDYLTDLGINCLWLTPIFSCTSYHGYDPKDHRSIDPRFGSLEAVKELLSEAKKRGIRVIFDFVANHFSNEHPAFIKARQDRNDSHYQWFRFQDWPEKYDCFFNVPSQPEINSDHPDARAYLIESARYWLQLGCDGFRLDYANGCTHAFWSVFHHALRQEKPDSVIFGEVVEVPELVRSYTGIMEGCLDFKLLELARGFFAFKTLSVSQFDKALSQQLDYFPSNLVLPSFLDNHDMNRFLWLVGGDKRRLKLAALCQFTLPHPPIIYYGTETGVGQRATAGRLEEARVPQLWGEKQDRDLLDFYRGLIRFRRDNYGRSRLARETFFIDDDRELYGYSAGDYRVILNNSDRPREFPLSKGKLLFATDREIRRDGENQWFLPPFSGAIVAGSDR</sequence>
<dbReference type="RefSeq" id="WP_332863799.1">
    <property type="nucleotide sequence ID" value="NZ_JBAFSM010000005.1"/>
</dbReference>
<dbReference type="Proteomes" id="UP001328733">
    <property type="component" value="Unassembled WGS sequence"/>
</dbReference>
<dbReference type="AlphaFoldDB" id="A0AAW9QTX4"/>
<evidence type="ECO:0000313" key="3">
    <source>
        <dbReference type="Proteomes" id="UP001328733"/>
    </source>
</evidence>
<dbReference type="GO" id="GO:0005975">
    <property type="term" value="P:carbohydrate metabolic process"/>
    <property type="evidence" value="ECO:0007669"/>
    <property type="project" value="InterPro"/>
</dbReference>
<dbReference type="PANTHER" id="PTHR10357:SF199">
    <property type="entry name" value="ALPHA AMYLASE CATALYTIC REGION"/>
    <property type="match status" value="1"/>
</dbReference>
<name>A0AAW9QTX4_9CHRO</name>
<dbReference type="InterPro" id="IPR017853">
    <property type="entry name" value="GH"/>
</dbReference>
<feature type="domain" description="Glycosyl hydrolase family 13 catalytic" evidence="1">
    <location>
        <begin position="189"/>
        <end position="531"/>
    </location>
</feature>
<gene>
    <name evidence="2" type="ORF">V0288_04360</name>
</gene>
<dbReference type="EMBL" id="JBAFSM010000005">
    <property type="protein sequence ID" value="MEG3436344.1"/>
    <property type="molecule type" value="Genomic_DNA"/>
</dbReference>
<dbReference type="Pfam" id="PF00128">
    <property type="entry name" value="Alpha-amylase"/>
    <property type="match status" value="1"/>
</dbReference>
<dbReference type="PANTHER" id="PTHR10357">
    <property type="entry name" value="ALPHA-AMYLASE FAMILY MEMBER"/>
    <property type="match status" value="1"/>
</dbReference>
<keyword evidence="2" id="KW-0378">Hydrolase</keyword>
<keyword evidence="3" id="KW-1185">Reference proteome</keyword>
<organism evidence="2 3">
    <name type="scientific">Pannus brasiliensis CCIBt3594</name>
    <dbReference type="NCBI Taxonomy" id="1427578"/>
    <lineage>
        <taxon>Bacteria</taxon>
        <taxon>Bacillati</taxon>
        <taxon>Cyanobacteriota</taxon>
        <taxon>Cyanophyceae</taxon>
        <taxon>Oscillatoriophycideae</taxon>
        <taxon>Chroococcales</taxon>
        <taxon>Microcystaceae</taxon>
        <taxon>Pannus</taxon>
    </lineage>
</organism>